<dbReference type="Proteomes" id="UP001434737">
    <property type="component" value="Chromosome"/>
</dbReference>
<gene>
    <name evidence="1" type="ORF">V3I05_09440</name>
</gene>
<reference evidence="1 2" key="1">
    <citation type="submission" date="2024-02" db="EMBL/GenBank/DDBJ databases">
        <title>Genome and pathogenicity analysis of Helicobacter mastomyrinus isolated from mice.</title>
        <authorList>
            <person name="Zhu L."/>
        </authorList>
    </citation>
    <scope>NUCLEOTIDE SEQUENCE [LARGE SCALE GENOMIC DNA]</scope>
    <source>
        <strain evidence="1 2">Hm-17</strain>
    </source>
</reference>
<proteinExistence type="predicted"/>
<protein>
    <submittedName>
        <fullName evidence="1">Uncharacterized protein</fullName>
    </submittedName>
</protein>
<dbReference type="RefSeq" id="WP_295702148.1">
    <property type="nucleotide sequence ID" value="NZ_CP145316.1"/>
</dbReference>
<name>A0ABZ3F765_9HELI</name>
<accession>A0ABZ3F765</accession>
<organism evidence="1 2">
    <name type="scientific">Helicobacter mastomyrinus</name>
    <dbReference type="NCBI Taxonomy" id="287948"/>
    <lineage>
        <taxon>Bacteria</taxon>
        <taxon>Pseudomonadati</taxon>
        <taxon>Campylobacterota</taxon>
        <taxon>Epsilonproteobacteria</taxon>
        <taxon>Campylobacterales</taxon>
        <taxon>Helicobacteraceae</taxon>
        <taxon>Helicobacter</taxon>
    </lineage>
</organism>
<keyword evidence="2" id="KW-1185">Reference proteome</keyword>
<dbReference type="EMBL" id="CP145316">
    <property type="protein sequence ID" value="XAM17899.1"/>
    <property type="molecule type" value="Genomic_DNA"/>
</dbReference>
<evidence type="ECO:0000313" key="2">
    <source>
        <dbReference type="Proteomes" id="UP001434737"/>
    </source>
</evidence>
<evidence type="ECO:0000313" key="1">
    <source>
        <dbReference type="EMBL" id="XAM17899.1"/>
    </source>
</evidence>
<sequence>MNLPAHKFEKYLNPYMLAELQLGSFESEVVKSLGLSREQALIYINELDHVLDHL</sequence>